<dbReference type="OrthoDB" id="10250783at2759"/>
<dbReference type="Pfam" id="PF08367">
    <property type="entry name" value="M16C_assoc"/>
    <property type="match status" value="1"/>
</dbReference>
<reference evidence="2 3" key="1">
    <citation type="journal article" date="2015" name="Mol. Biochem. Parasitol.">
        <title>Identification of polymorphic genes for use in assemblage B genotyping assays through comparative genomics of multiple assemblage B Giardia duodenalis isolates.</title>
        <authorList>
            <person name="Wielinga C."/>
            <person name="Thompson R.C."/>
            <person name="Monis P."/>
            <person name="Ryan U."/>
        </authorList>
    </citation>
    <scope>NUCLEOTIDE SEQUENCE [LARGE SCALE GENOMIC DNA]</scope>
    <source>
        <strain evidence="2 3">BAH15c1</strain>
    </source>
</reference>
<accession>A0A132NSI4</accession>
<keyword evidence="2" id="KW-0482">Metalloprotease</keyword>
<dbReference type="SUPFAM" id="SSF63411">
    <property type="entry name" value="LuxS/MPP-like metallohydrolase"/>
    <property type="match status" value="4"/>
</dbReference>
<protein>
    <submittedName>
        <fullName evidence="2">Metalloprotease/ insulinase family</fullName>
    </submittedName>
</protein>
<dbReference type="EMBL" id="JXTI01000089">
    <property type="protein sequence ID" value="KWX12987.1"/>
    <property type="molecule type" value="Genomic_DNA"/>
</dbReference>
<organism evidence="2 3">
    <name type="scientific">Giardia duodenalis assemblage B</name>
    <dbReference type="NCBI Taxonomy" id="1394984"/>
    <lineage>
        <taxon>Eukaryota</taxon>
        <taxon>Metamonada</taxon>
        <taxon>Diplomonadida</taxon>
        <taxon>Hexamitidae</taxon>
        <taxon>Giardiinae</taxon>
        <taxon>Giardia</taxon>
    </lineage>
</organism>
<dbReference type="SMART" id="SM01264">
    <property type="entry name" value="M16C_associated"/>
    <property type="match status" value="1"/>
</dbReference>
<evidence type="ECO:0000313" key="2">
    <source>
        <dbReference type="EMBL" id="KWX12987.1"/>
    </source>
</evidence>
<dbReference type="Proteomes" id="UP000070089">
    <property type="component" value="Unassembled WGS sequence"/>
</dbReference>
<sequence>MSLSVGSVVSGFTVVRTVEKIPEIDCSLIELEHKPTGFRAIKLIPLQASYPEFSASIGFCTPPTSDTGLPHILARSVLCGSDRYPLPDPFGQLLQGSLKTYLNAGTYDTFTLYPFASRCEKDYLNIMAIYLDAVFFPALLHDERIFHQEAWSMHLMDDTAELETRGAIFNELNIAFTEPIRIAVYALKQALFEGGSLMYTSIGHPDHIVTLKPSDLIEYHKTNYTMANGRIAYHSTLPLEKELSLIYERYLQPLESVHSAELNPRVMKREPILAGVLPLDTCVDPLRLSYSTAKDSLTSSRQGCLMRMWRTFDVDKVTRTERLAFDVLSGILFGTASSPVLAHLQELGLISELSVETDDTNCQGYTYICLHGCEYDDDAISHLRNELDHVFLLLENENNERTERDPLPDYIFYLSPSRISSEMDRLEFELREHQTNYGVKVLTSLFSSWFRNMNPEEDLMFEAAFLELREKIAEGTISAYMRELLRKYYIDNKAWKDAVLIPRPGLAEDRAEAKRRELQNKKSTMSEDEINDLVAQTLAVINRPNEIDEEVLKTFPQVSEVDLMSLENDYLQMRIFSRSHAKHNDPGVHLNDVPINVYNTGSLGNGIVHFSMFIDVSELITFEDAPLISLLAGAMLGNVSTENYESPEQLQLAINNVLGKFRVSMEYRYSMVHTLTASETYPRAYIRIDASFLDSKTDQALHLILSEIWQESLVGLSNLELVFKILQTHKEQMETHFLQKMGYCIAYMRAMALSGSIGAIYDDYVNGINYLEYLRRVLSEPPADSEISANNGFNFDDECIRHNVHTLSNDDLKIAIVISRKLKDMYTRLLQRHTSVAVCVGLTVPELEPFMNRRIITSDTQAMVDEIIDKLIIAQKIQAIMRDRYPTEAYDINKWNMKPDIFPITEHAAHFLTAPVRLHKRELCAPERGSQRFLEMEQDIQNRMLSIAAPINANYVARSGRLPLTELTGAELLLLHIITYDYLTKKIRIENGACGCFFILSRSRWSYLTTYLDPQLIETKKAFDGIQEYIDSLNLTSEELLFFKIGAIGKRQTDLAPLVRFAQAVDYWLEGNSVNDYRRAVGQIRRMTIKDLKCAAASFEPVISGQTVVFGKADDVRNAAEEGVIVGYQEYKA</sequence>
<evidence type="ECO:0000313" key="3">
    <source>
        <dbReference type="Proteomes" id="UP000070089"/>
    </source>
</evidence>
<feature type="domain" description="Peptidase M16C associated" evidence="1">
    <location>
        <begin position="500"/>
        <end position="777"/>
    </location>
</feature>
<dbReference type="AlphaFoldDB" id="A0A132NSI4"/>
<dbReference type="GO" id="GO:0004222">
    <property type="term" value="F:metalloendopeptidase activity"/>
    <property type="evidence" value="ECO:0007669"/>
    <property type="project" value="TreeGrafter"/>
</dbReference>
<dbReference type="PANTHER" id="PTHR43016">
    <property type="entry name" value="PRESEQUENCE PROTEASE"/>
    <property type="match status" value="1"/>
</dbReference>
<proteinExistence type="predicted"/>
<dbReference type="InterPro" id="IPR013578">
    <property type="entry name" value="Peptidase_M16C_assoc"/>
</dbReference>
<keyword evidence="2" id="KW-0645">Protease</keyword>
<dbReference type="PANTHER" id="PTHR43016:SF13">
    <property type="entry name" value="PRESEQUENCE PROTEASE, MITOCHONDRIAL"/>
    <property type="match status" value="1"/>
</dbReference>
<comment type="caution">
    <text evidence="2">The sequence shown here is derived from an EMBL/GenBank/DDBJ whole genome shotgun (WGS) entry which is preliminary data.</text>
</comment>
<dbReference type="Gene3D" id="3.30.830.10">
    <property type="entry name" value="Metalloenzyme, LuxS/M16 peptidase-like"/>
    <property type="match status" value="4"/>
</dbReference>
<gene>
    <name evidence="2" type="ORF">QR46_3022</name>
</gene>
<name>A0A132NSI4_GIAIN</name>
<evidence type="ECO:0000259" key="1">
    <source>
        <dbReference type="SMART" id="SM01264"/>
    </source>
</evidence>
<dbReference type="InterPro" id="IPR055130">
    <property type="entry name" value="PreP_C"/>
</dbReference>
<dbReference type="GO" id="GO:0046872">
    <property type="term" value="F:metal ion binding"/>
    <property type="evidence" value="ECO:0007669"/>
    <property type="project" value="InterPro"/>
</dbReference>
<dbReference type="GO" id="GO:0016485">
    <property type="term" value="P:protein processing"/>
    <property type="evidence" value="ECO:0007669"/>
    <property type="project" value="TreeGrafter"/>
</dbReference>
<dbReference type="VEuPathDB" id="GiardiaDB:QR46_3022"/>
<dbReference type="Pfam" id="PF22516">
    <property type="entry name" value="PreP_C"/>
    <property type="match status" value="1"/>
</dbReference>
<keyword evidence="2" id="KW-0378">Hydrolase</keyword>
<dbReference type="InterPro" id="IPR011249">
    <property type="entry name" value="Metalloenz_LuxS/M16"/>
</dbReference>